<evidence type="ECO:0000313" key="2">
    <source>
        <dbReference type="EMBL" id="CAB1417597.1"/>
    </source>
</evidence>
<reference evidence="2" key="1">
    <citation type="submission" date="2020-03" db="EMBL/GenBank/DDBJ databases">
        <authorList>
            <person name="Weist P."/>
        </authorList>
    </citation>
    <scope>NUCLEOTIDE SEQUENCE</scope>
</reference>
<gene>
    <name evidence="2" type="ORF">PLEPLA_LOCUS5416</name>
</gene>
<comment type="caution">
    <text evidence="2">The sequence shown here is derived from an EMBL/GenBank/DDBJ whole genome shotgun (WGS) entry which is preliminary data.</text>
</comment>
<accession>A0A9N7TRP2</accession>
<feature type="compositionally biased region" description="Polar residues" evidence="1">
    <location>
        <begin position="89"/>
        <end position="98"/>
    </location>
</feature>
<name>A0A9N7TRP2_PLEPL</name>
<dbReference type="AlphaFoldDB" id="A0A9N7TRP2"/>
<organism evidence="2 3">
    <name type="scientific">Pleuronectes platessa</name>
    <name type="common">European plaice</name>
    <dbReference type="NCBI Taxonomy" id="8262"/>
    <lineage>
        <taxon>Eukaryota</taxon>
        <taxon>Metazoa</taxon>
        <taxon>Chordata</taxon>
        <taxon>Craniata</taxon>
        <taxon>Vertebrata</taxon>
        <taxon>Euteleostomi</taxon>
        <taxon>Actinopterygii</taxon>
        <taxon>Neopterygii</taxon>
        <taxon>Teleostei</taxon>
        <taxon>Neoteleostei</taxon>
        <taxon>Acanthomorphata</taxon>
        <taxon>Carangaria</taxon>
        <taxon>Pleuronectiformes</taxon>
        <taxon>Pleuronectoidei</taxon>
        <taxon>Pleuronectidae</taxon>
        <taxon>Pleuronectes</taxon>
    </lineage>
</organism>
<feature type="region of interest" description="Disordered" evidence="1">
    <location>
        <begin position="68"/>
        <end position="136"/>
    </location>
</feature>
<dbReference type="EMBL" id="CADEAL010000271">
    <property type="protein sequence ID" value="CAB1417597.1"/>
    <property type="molecule type" value="Genomic_DNA"/>
</dbReference>
<keyword evidence="3" id="KW-1185">Reference proteome</keyword>
<evidence type="ECO:0000313" key="3">
    <source>
        <dbReference type="Proteomes" id="UP001153269"/>
    </source>
</evidence>
<feature type="non-terminal residue" evidence="2">
    <location>
        <position position="1"/>
    </location>
</feature>
<protein>
    <submittedName>
        <fullName evidence="2">Uncharacterized protein</fullName>
    </submittedName>
</protein>
<evidence type="ECO:0000256" key="1">
    <source>
        <dbReference type="SAM" id="MobiDB-lite"/>
    </source>
</evidence>
<proteinExistence type="predicted"/>
<sequence>MRPSRSTASGPGRSYALQIRLLALRAPLPISERVSGPRLDARFCGPATLRHVPFSTETLRANVCELTASARPEESSTEHMQPQGFRIHSGTTLGSSSPAYPLSHMPAASSRGSGGGKMRRQRTTQPYSTKRPKEHE</sequence>
<dbReference type="Proteomes" id="UP001153269">
    <property type="component" value="Unassembled WGS sequence"/>
</dbReference>